<name>A0ABT2BF50_9BURK</name>
<keyword evidence="4" id="KW-1185">Reference proteome</keyword>
<evidence type="ECO:0000259" key="2">
    <source>
        <dbReference type="Pfam" id="PF07589"/>
    </source>
</evidence>
<organism evidence="3 4">
    <name type="scientific">Massilia solisilvae</name>
    <dbReference type="NCBI Taxonomy" id="1811225"/>
    <lineage>
        <taxon>Bacteria</taxon>
        <taxon>Pseudomonadati</taxon>
        <taxon>Pseudomonadota</taxon>
        <taxon>Betaproteobacteria</taxon>
        <taxon>Burkholderiales</taxon>
        <taxon>Oxalobacteraceae</taxon>
        <taxon>Telluria group</taxon>
        <taxon>Massilia</taxon>
    </lineage>
</organism>
<dbReference type="RefSeq" id="WP_258854908.1">
    <property type="nucleotide sequence ID" value="NZ_JANUGV010000001.1"/>
</dbReference>
<dbReference type="EMBL" id="JANUGV010000001">
    <property type="protein sequence ID" value="MCS0607148.1"/>
    <property type="molecule type" value="Genomic_DNA"/>
</dbReference>
<proteinExistence type="predicted"/>
<feature type="domain" description="Ice-binding protein C-terminal" evidence="2">
    <location>
        <begin position="191"/>
        <end position="213"/>
    </location>
</feature>
<protein>
    <submittedName>
        <fullName evidence="3">PEP-CTERM sorting domain-containing protein</fullName>
    </submittedName>
</protein>
<comment type="caution">
    <text evidence="3">The sequence shown here is derived from an EMBL/GenBank/DDBJ whole genome shotgun (WGS) entry which is preliminary data.</text>
</comment>
<evidence type="ECO:0000256" key="1">
    <source>
        <dbReference type="SAM" id="SignalP"/>
    </source>
</evidence>
<dbReference type="InterPro" id="IPR013424">
    <property type="entry name" value="Ice-binding_C"/>
</dbReference>
<evidence type="ECO:0000313" key="3">
    <source>
        <dbReference type="EMBL" id="MCS0607148.1"/>
    </source>
</evidence>
<evidence type="ECO:0000313" key="4">
    <source>
        <dbReference type="Proteomes" id="UP001205861"/>
    </source>
</evidence>
<sequence>MKTKVLKSVIASVLVAAGAHAQATVVASNSDGAIFDGSSGNRTLTVTSHGTIQDLNLTVDFAKCDNNGADGPLLDANNNCIGRGNSFDSEIVFSLTGPNGQPVSLVQKNTFSNGNTPGLGRIQLTFDDEASTAAGGKMRAGSYAPVQAPSVFDGLDMFGNWTLFVQDTRRGDPLQYFGAWLDITSGTVAEVPEPATVAIVGLGLIGMGALRRRRQV</sequence>
<gene>
    <name evidence="3" type="ORF">NX773_03080</name>
</gene>
<dbReference type="Pfam" id="PF07589">
    <property type="entry name" value="PEP-CTERM"/>
    <property type="match status" value="1"/>
</dbReference>
<accession>A0ABT2BF50</accession>
<keyword evidence="1" id="KW-0732">Signal</keyword>
<dbReference type="NCBIfam" id="TIGR02595">
    <property type="entry name" value="PEP_CTERM"/>
    <property type="match status" value="1"/>
</dbReference>
<feature type="signal peptide" evidence="1">
    <location>
        <begin position="1"/>
        <end position="21"/>
    </location>
</feature>
<dbReference type="Gene3D" id="2.60.120.260">
    <property type="entry name" value="Galactose-binding domain-like"/>
    <property type="match status" value="1"/>
</dbReference>
<dbReference type="Proteomes" id="UP001205861">
    <property type="component" value="Unassembled WGS sequence"/>
</dbReference>
<reference evidence="3 4" key="1">
    <citation type="submission" date="2022-08" db="EMBL/GenBank/DDBJ databases">
        <title>Reclassification of Massilia species as members of the genera Telluria, Duganella, Pseudoduganella, Mokoshia gen. nov. and Zemynaea gen. nov. using orthogonal and non-orthogonal genome-based approaches.</title>
        <authorList>
            <person name="Bowman J.P."/>
        </authorList>
    </citation>
    <scope>NUCLEOTIDE SEQUENCE [LARGE SCALE GENOMIC DNA]</scope>
    <source>
        <strain evidence="3 4">JCM 31607</strain>
    </source>
</reference>
<feature type="chain" id="PRO_5047293651" evidence="1">
    <location>
        <begin position="22"/>
        <end position="216"/>
    </location>
</feature>